<dbReference type="EMBL" id="AAOA02000004">
    <property type="protein sequence ID" value="ESZ89331.1"/>
    <property type="molecule type" value="Genomic_DNA"/>
</dbReference>
<evidence type="ECO:0000313" key="2">
    <source>
        <dbReference type="EMBL" id="ESZ89331.1"/>
    </source>
</evidence>
<name>V7HSX5_9GAMM</name>
<reference evidence="2 3" key="1">
    <citation type="journal article" date="2007" name="Proc. Natl. Acad. Sci. U.S.A.">
        <title>Characterization of a marine gammaproteobacterium capable of aerobic anoxygenic photosynthesis.</title>
        <authorList>
            <person name="Fuchs B.M."/>
            <person name="Spring S."/>
            <person name="Teeling H."/>
            <person name="Quast C."/>
            <person name="Wulf J."/>
            <person name="Schattenhofer M."/>
            <person name="Yan S."/>
            <person name="Ferriera S."/>
            <person name="Johnson J."/>
            <person name="Glockner F.O."/>
            <person name="Amann R."/>
        </authorList>
    </citation>
    <scope>NUCLEOTIDE SEQUENCE [LARGE SCALE GENOMIC DNA]</scope>
    <source>
        <strain evidence="2">KT71</strain>
    </source>
</reference>
<organism evidence="2 3">
    <name type="scientific">Congregibacter litoralis KT71</name>
    <dbReference type="NCBI Taxonomy" id="314285"/>
    <lineage>
        <taxon>Bacteria</taxon>
        <taxon>Pseudomonadati</taxon>
        <taxon>Pseudomonadota</taxon>
        <taxon>Gammaproteobacteria</taxon>
        <taxon>Cellvibrionales</taxon>
        <taxon>Halieaceae</taxon>
        <taxon>Congregibacter</taxon>
    </lineage>
</organism>
<keyword evidence="1" id="KW-1133">Transmembrane helix</keyword>
<sequence length="104" mass="11312">MNTLALLLGVFAIPLIILLSCHRFRRLGPQGRRRVWGLVIGYGFALIVVLAAMLSPPVLWTDSQPLRTLLVYWGLLTFPLLGTLGAALTGLLTAVRRGGPSPQH</sequence>
<dbReference type="AlphaFoldDB" id="V7HSX5"/>
<dbReference type="HOGENOM" id="CLU_2245350_0_0_6"/>
<protein>
    <submittedName>
        <fullName evidence="2">Uncharacterized protein</fullName>
    </submittedName>
</protein>
<reference evidence="2 3" key="2">
    <citation type="journal article" date="2009" name="PLoS ONE">
        <title>The photosynthetic apparatus and its regulation in the aerobic gammaproteobacterium Congregibacter litoralis gen. nov., sp. nov.</title>
        <authorList>
            <person name="Spring S."/>
            <person name="Lunsdorf H."/>
            <person name="Fuchs B.M."/>
            <person name="Tindall B.J."/>
        </authorList>
    </citation>
    <scope>NUCLEOTIDE SEQUENCE [LARGE SCALE GENOMIC DNA]</scope>
    <source>
        <strain evidence="2">KT71</strain>
    </source>
</reference>
<keyword evidence="3" id="KW-1185">Reference proteome</keyword>
<feature type="transmembrane region" description="Helical" evidence="1">
    <location>
        <begin position="71"/>
        <end position="95"/>
    </location>
</feature>
<proteinExistence type="predicted"/>
<comment type="caution">
    <text evidence="2">The sequence shown here is derived from an EMBL/GenBank/DDBJ whole genome shotgun (WGS) entry which is preliminary data.</text>
</comment>
<feature type="transmembrane region" description="Helical" evidence="1">
    <location>
        <begin position="6"/>
        <end position="24"/>
    </location>
</feature>
<keyword evidence="1" id="KW-0812">Transmembrane</keyword>
<evidence type="ECO:0000256" key="1">
    <source>
        <dbReference type="SAM" id="Phobius"/>
    </source>
</evidence>
<keyword evidence="1" id="KW-0472">Membrane</keyword>
<gene>
    <name evidence="2" type="ORF">KT71_003972</name>
</gene>
<accession>V7HSX5</accession>
<evidence type="ECO:0000313" key="3">
    <source>
        <dbReference type="Proteomes" id="UP000019205"/>
    </source>
</evidence>
<feature type="transmembrane region" description="Helical" evidence="1">
    <location>
        <begin position="36"/>
        <end position="59"/>
    </location>
</feature>
<dbReference type="Proteomes" id="UP000019205">
    <property type="component" value="Chromosome"/>
</dbReference>